<evidence type="ECO:0000259" key="1">
    <source>
        <dbReference type="Pfam" id="PF13546"/>
    </source>
</evidence>
<proteinExistence type="predicted"/>
<comment type="caution">
    <text evidence="2">The sequence shown here is derived from an EMBL/GenBank/DDBJ whole genome shotgun (WGS) entry which is preliminary data.</text>
</comment>
<dbReference type="Pfam" id="PF13546">
    <property type="entry name" value="DDE_5"/>
    <property type="match status" value="1"/>
</dbReference>
<sequence length="75" mass="8358">MQHLIGRTTWDADAVRDDVRVYVVEHLHDDDAVLVVDETGDLKKGTRTVGVQRQYTATAGRIENSQVAVYLVYAG</sequence>
<dbReference type="Proteomes" id="UP000658320">
    <property type="component" value="Unassembled WGS sequence"/>
</dbReference>
<reference evidence="2" key="2">
    <citation type="submission" date="2020-09" db="EMBL/GenBank/DDBJ databases">
        <authorList>
            <person name="Sun Q."/>
            <person name="Ohkuma M."/>
        </authorList>
    </citation>
    <scope>NUCLEOTIDE SEQUENCE</scope>
    <source>
        <strain evidence="2">JCM 4346</strain>
    </source>
</reference>
<feature type="domain" description="Transposase IS701-like DDE" evidence="1">
    <location>
        <begin position="1"/>
        <end position="73"/>
    </location>
</feature>
<reference evidence="2" key="1">
    <citation type="journal article" date="2014" name="Int. J. Syst. Evol. Microbiol.">
        <title>Complete genome sequence of Corynebacterium casei LMG S-19264T (=DSM 44701T), isolated from a smear-ripened cheese.</title>
        <authorList>
            <consortium name="US DOE Joint Genome Institute (JGI-PGF)"/>
            <person name="Walter F."/>
            <person name="Albersmeier A."/>
            <person name="Kalinowski J."/>
            <person name="Ruckert C."/>
        </authorList>
    </citation>
    <scope>NUCLEOTIDE SEQUENCE</scope>
    <source>
        <strain evidence="2">JCM 4346</strain>
    </source>
</reference>
<name>A0A918FNY5_9ACTN</name>
<keyword evidence="3" id="KW-1185">Reference proteome</keyword>
<dbReference type="InterPro" id="IPR039365">
    <property type="entry name" value="IS701-like"/>
</dbReference>
<protein>
    <recommendedName>
        <fullName evidence="1">Transposase IS701-like DDE domain-containing protein</fullName>
    </recommendedName>
</protein>
<organism evidence="2 3">
    <name type="scientific">Streptomyces aurantiogriseus</name>
    <dbReference type="NCBI Taxonomy" id="66870"/>
    <lineage>
        <taxon>Bacteria</taxon>
        <taxon>Bacillati</taxon>
        <taxon>Actinomycetota</taxon>
        <taxon>Actinomycetes</taxon>
        <taxon>Kitasatosporales</taxon>
        <taxon>Streptomycetaceae</taxon>
        <taxon>Streptomyces</taxon>
    </lineage>
</organism>
<gene>
    <name evidence="2" type="ORF">GCM10010251_93770</name>
</gene>
<dbReference type="AlphaFoldDB" id="A0A918FNY5"/>
<accession>A0A918FNY5</accession>
<dbReference type="PANTHER" id="PTHR33627:SF1">
    <property type="entry name" value="TRANSPOSASE"/>
    <property type="match status" value="1"/>
</dbReference>
<evidence type="ECO:0000313" key="3">
    <source>
        <dbReference type="Proteomes" id="UP000658320"/>
    </source>
</evidence>
<dbReference type="EMBL" id="BMSX01000043">
    <property type="protein sequence ID" value="GGR62249.1"/>
    <property type="molecule type" value="Genomic_DNA"/>
</dbReference>
<dbReference type="PANTHER" id="PTHR33627">
    <property type="entry name" value="TRANSPOSASE"/>
    <property type="match status" value="1"/>
</dbReference>
<evidence type="ECO:0000313" key="2">
    <source>
        <dbReference type="EMBL" id="GGR62249.1"/>
    </source>
</evidence>
<dbReference type="InterPro" id="IPR038721">
    <property type="entry name" value="IS701-like_DDE_dom"/>
</dbReference>